<feature type="transmembrane region" description="Helical" evidence="2">
    <location>
        <begin position="80"/>
        <end position="99"/>
    </location>
</feature>
<organism evidence="3 4">
    <name type="scientific">Stylosanthes scabra</name>
    <dbReference type="NCBI Taxonomy" id="79078"/>
    <lineage>
        <taxon>Eukaryota</taxon>
        <taxon>Viridiplantae</taxon>
        <taxon>Streptophyta</taxon>
        <taxon>Embryophyta</taxon>
        <taxon>Tracheophyta</taxon>
        <taxon>Spermatophyta</taxon>
        <taxon>Magnoliopsida</taxon>
        <taxon>eudicotyledons</taxon>
        <taxon>Gunneridae</taxon>
        <taxon>Pentapetalae</taxon>
        <taxon>rosids</taxon>
        <taxon>fabids</taxon>
        <taxon>Fabales</taxon>
        <taxon>Fabaceae</taxon>
        <taxon>Papilionoideae</taxon>
        <taxon>50 kb inversion clade</taxon>
        <taxon>dalbergioids sensu lato</taxon>
        <taxon>Dalbergieae</taxon>
        <taxon>Pterocarpus clade</taxon>
        <taxon>Stylosanthes</taxon>
    </lineage>
</organism>
<evidence type="ECO:0000256" key="1">
    <source>
        <dbReference type="SAM" id="MobiDB-lite"/>
    </source>
</evidence>
<evidence type="ECO:0000313" key="4">
    <source>
        <dbReference type="Proteomes" id="UP001341840"/>
    </source>
</evidence>
<keyword evidence="2" id="KW-0472">Membrane</keyword>
<reference evidence="3 4" key="1">
    <citation type="journal article" date="2023" name="Plants (Basel)">
        <title>Bridging the Gap: Combining Genomics and Transcriptomics Approaches to Understand Stylosanthes scabra, an Orphan Legume from the Brazilian Caatinga.</title>
        <authorList>
            <person name="Ferreira-Neto J.R.C."/>
            <person name="da Silva M.D."/>
            <person name="Binneck E."/>
            <person name="de Melo N.F."/>
            <person name="da Silva R.H."/>
            <person name="de Melo A.L.T.M."/>
            <person name="Pandolfi V."/>
            <person name="Bustamante F.O."/>
            <person name="Brasileiro-Vidal A.C."/>
            <person name="Benko-Iseppon A.M."/>
        </authorList>
    </citation>
    <scope>NUCLEOTIDE SEQUENCE [LARGE SCALE GENOMIC DNA]</scope>
    <source>
        <tissue evidence="3">Leaves</tissue>
    </source>
</reference>
<feature type="region of interest" description="Disordered" evidence="1">
    <location>
        <begin position="1"/>
        <end position="23"/>
    </location>
</feature>
<evidence type="ECO:0000313" key="3">
    <source>
        <dbReference type="EMBL" id="MED6137142.1"/>
    </source>
</evidence>
<feature type="compositionally biased region" description="Basic and acidic residues" evidence="1">
    <location>
        <begin position="8"/>
        <end position="23"/>
    </location>
</feature>
<name>A0ABU6SLL2_9FABA</name>
<keyword evidence="2" id="KW-0812">Transmembrane</keyword>
<evidence type="ECO:0000256" key="2">
    <source>
        <dbReference type="SAM" id="Phobius"/>
    </source>
</evidence>
<sequence length="145" mass="17054">MKRVTKARNREEGSSKEKIEDEKAKRKIELKCASVDDLIDKLKAFKGALHNNQEFNTHLLSPTKKMKKWEKQRERKKKKFWPLHLSCICTPYLAPAHIWRIRAIPWRVRAVALVIFGRSYQVASCRHAHEWGPHVFRAPSRACAR</sequence>
<dbReference type="Proteomes" id="UP001341840">
    <property type="component" value="Unassembled WGS sequence"/>
</dbReference>
<gene>
    <name evidence="3" type="ORF">PIB30_062147</name>
</gene>
<proteinExistence type="predicted"/>
<comment type="caution">
    <text evidence="3">The sequence shown here is derived from an EMBL/GenBank/DDBJ whole genome shotgun (WGS) entry which is preliminary data.</text>
</comment>
<dbReference type="EMBL" id="JASCZI010060988">
    <property type="protein sequence ID" value="MED6137142.1"/>
    <property type="molecule type" value="Genomic_DNA"/>
</dbReference>
<keyword evidence="4" id="KW-1185">Reference proteome</keyword>
<keyword evidence="2" id="KW-1133">Transmembrane helix</keyword>
<protein>
    <submittedName>
        <fullName evidence="3">Uncharacterized protein</fullName>
    </submittedName>
</protein>
<accession>A0ABU6SLL2</accession>